<feature type="compositionally biased region" description="Basic and acidic residues" evidence="1">
    <location>
        <begin position="29"/>
        <end position="60"/>
    </location>
</feature>
<dbReference type="AlphaFoldDB" id="A0A9W9ZTA4"/>
<dbReference type="OrthoDB" id="6283949at2759"/>
<gene>
    <name evidence="2" type="primary">SLU7_2</name>
    <name evidence="2" type="ORF">OS493_015168</name>
</gene>
<accession>A0A9W9ZTA4</accession>
<organism evidence="2 3">
    <name type="scientific">Desmophyllum pertusum</name>
    <dbReference type="NCBI Taxonomy" id="174260"/>
    <lineage>
        <taxon>Eukaryota</taxon>
        <taxon>Metazoa</taxon>
        <taxon>Cnidaria</taxon>
        <taxon>Anthozoa</taxon>
        <taxon>Hexacorallia</taxon>
        <taxon>Scleractinia</taxon>
        <taxon>Caryophylliina</taxon>
        <taxon>Caryophylliidae</taxon>
        <taxon>Desmophyllum</taxon>
    </lineage>
</organism>
<comment type="caution">
    <text evidence="2">The sequence shown here is derived from an EMBL/GenBank/DDBJ whole genome shotgun (WGS) entry which is preliminary data.</text>
</comment>
<protein>
    <submittedName>
        <fullName evidence="2">mRNA splicing protein</fullName>
    </submittedName>
</protein>
<evidence type="ECO:0000313" key="2">
    <source>
        <dbReference type="EMBL" id="KAJ7385584.1"/>
    </source>
</evidence>
<name>A0A9W9ZTA4_9CNID</name>
<evidence type="ECO:0000313" key="3">
    <source>
        <dbReference type="Proteomes" id="UP001163046"/>
    </source>
</evidence>
<sequence length="95" mass="11610">MENPYLSFIKKNRKKGKKREKSVDEEDEDVKKEKLNKALRKEERDQQEADKLLAMDERKRPYNSLKGNYHEVTEEEMEAYRMKRRQEDDPMKAFL</sequence>
<reference evidence="2" key="1">
    <citation type="submission" date="2023-01" db="EMBL/GenBank/DDBJ databases">
        <title>Genome assembly of the deep-sea coral Lophelia pertusa.</title>
        <authorList>
            <person name="Herrera S."/>
            <person name="Cordes E."/>
        </authorList>
    </citation>
    <scope>NUCLEOTIDE SEQUENCE</scope>
    <source>
        <strain evidence="2">USNM1676648</strain>
        <tissue evidence="2">Polyp</tissue>
    </source>
</reference>
<dbReference type="EMBL" id="MU825880">
    <property type="protein sequence ID" value="KAJ7385584.1"/>
    <property type="molecule type" value="Genomic_DNA"/>
</dbReference>
<proteinExistence type="predicted"/>
<feature type="compositionally biased region" description="Basic residues" evidence="1">
    <location>
        <begin position="10"/>
        <end position="20"/>
    </location>
</feature>
<keyword evidence="3" id="KW-1185">Reference proteome</keyword>
<feature type="region of interest" description="Disordered" evidence="1">
    <location>
        <begin position="1"/>
        <end position="70"/>
    </location>
</feature>
<evidence type="ECO:0000256" key="1">
    <source>
        <dbReference type="SAM" id="MobiDB-lite"/>
    </source>
</evidence>
<dbReference type="Proteomes" id="UP001163046">
    <property type="component" value="Unassembled WGS sequence"/>
</dbReference>